<keyword evidence="2" id="KW-0479">Metal-binding</keyword>
<dbReference type="InterPro" id="IPR003604">
    <property type="entry name" value="Matrin/U1-like-C_Znf_C2H2"/>
</dbReference>
<reference evidence="8" key="3">
    <citation type="submission" date="2025-09" db="UniProtKB">
        <authorList>
            <consortium name="Ensembl"/>
        </authorList>
    </citation>
    <scope>IDENTIFICATION</scope>
    <source>
        <strain evidence="8">broiler</strain>
    </source>
</reference>
<dbReference type="SMART" id="SM00451">
    <property type="entry name" value="ZnF_U1"/>
    <property type="match status" value="3"/>
</dbReference>
<dbReference type="Gene3D" id="3.30.160.60">
    <property type="entry name" value="Classic Zinc Finger"/>
    <property type="match status" value="3"/>
</dbReference>
<sequence length="254" mass="29093">MAIHVFQGQDKFSTNARNQVIRFSCVDQILHHLFTDTFCRVCWAVLPFESQRMSHYEGRKHAQNVYLYVQSHGMKDERMRCDKKKEKMDCTKNKYCNLCNMILVSPGVALSHLRGKIHAKKLRQLAEKRILIQVPNSEFSVPSETEMPSSSFASLDLNYCWLCCVPFNSPFSAQEHYVGKKHGKNVARKKVMEELGIKPVPRESITDGNSWVCTGENIICSCRSGEHDNLESIRFFSSDLNLDLSKSLCGVFVM</sequence>
<evidence type="ECO:0000256" key="4">
    <source>
        <dbReference type="ARBA" id="ARBA00022771"/>
    </source>
</evidence>
<dbReference type="GO" id="GO:0003676">
    <property type="term" value="F:nucleic acid binding"/>
    <property type="evidence" value="ECO:0007669"/>
    <property type="project" value="InterPro"/>
</dbReference>
<dbReference type="SUPFAM" id="SSF57667">
    <property type="entry name" value="beta-beta-alpha zinc fingers"/>
    <property type="match status" value="3"/>
</dbReference>
<keyword evidence="4" id="KW-0863">Zinc-finger</keyword>
<dbReference type="GeneTree" id="ENSGT00940000161244"/>
<keyword evidence="3" id="KW-0677">Repeat</keyword>
<keyword evidence="9" id="KW-1185">Reference proteome</keyword>
<reference evidence="8" key="1">
    <citation type="submission" date="2020-11" db="EMBL/GenBank/DDBJ databases">
        <title>Gallus gallus (Chicken) genome, bGalGal1, GRCg7b, maternal haplotype autosomes + Z &amp; W.</title>
        <authorList>
            <person name="Warren W."/>
            <person name="Formenti G."/>
            <person name="Fedrigo O."/>
            <person name="Haase B."/>
            <person name="Mountcastle J."/>
            <person name="Balacco J."/>
            <person name="Tracey A."/>
            <person name="Schneider V."/>
            <person name="Okimoto R."/>
            <person name="Cheng H."/>
            <person name="Hawken R."/>
            <person name="Howe K."/>
            <person name="Jarvis E.D."/>
        </authorList>
    </citation>
    <scope>NUCLEOTIDE SEQUENCE [LARGE SCALE GENOMIC DNA]</scope>
    <source>
        <strain evidence="8">Broiler</strain>
    </source>
</reference>
<dbReference type="Proteomes" id="UP000000539">
    <property type="component" value="Chromosome 4"/>
</dbReference>
<comment type="subcellular location">
    <subcellularLocation>
        <location evidence="1">Nucleus</location>
    </subcellularLocation>
</comment>
<keyword evidence="6" id="KW-0539">Nucleus</keyword>
<evidence type="ECO:0000313" key="8">
    <source>
        <dbReference type="Ensembl" id="ENSGALP00010024560.1"/>
    </source>
</evidence>
<dbReference type="GO" id="GO:0008270">
    <property type="term" value="F:zinc ion binding"/>
    <property type="evidence" value="ECO:0007669"/>
    <property type="project" value="UniProtKB-KW"/>
</dbReference>
<accession>A0A8V0Z0X1</accession>
<evidence type="ECO:0000256" key="6">
    <source>
        <dbReference type="ARBA" id="ARBA00023242"/>
    </source>
</evidence>
<name>A0A8V0Z0X1_CHICK</name>
<evidence type="ECO:0000256" key="5">
    <source>
        <dbReference type="ARBA" id="ARBA00022833"/>
    </source>
</evidence>
<dbReference type="Pfam" id="PF12874">
    <property type="entry name" value="zf-met"/>
    <property type="match status" value="3"/>
</dbReference>
<evidence type="ECO:0000259" key="7">
    <source>
        <dbReference type="SMART" id="SM00451"/>
    </source>
</evidence>
<proteinExistence type="predicted"/>
<evidence type="ECO:0000313" key="9">
    <source>
        <dbReference type="Proteomes" id="UP000000539"/>
    </source>
</evidence>
<protein>
    <recommendedName>
        <fullName evidence="7">U1-type domain-containing protein</fullName>
    </recommendedName>
</protein>
<evidence type="ECO:0000256" key="1">
    <source>
        <dbReference type="ARBA" id="ARBA00004123"/>
    </source>
</evidence>
<dbReference type="GO" id="GO:0005634">
    <property type="term" value="C:nucleus"/>
    <property type="evidence" value="ECO:0007669"/>
    <property type="project" value="UniProtKB-SubCell"/>
</dbReference>
<dbReference type="PANTHER" id="PTHR46144:SF1">
    <property type="entry name" value="U1-TYPE DOMAIN-CONTAINING PROTEIN"/>
    <property type="match status" value="1"/>
</dbReference>
<dbReference type="InterPro" id="IPR036236">
    <property type="entry name" value="Znf_C2H2_sf"/>
</dbReference>
<reference evidence="8" key="2">
    <citation type="submission" date="2025-08" db="UniProtKB">
        <authorList>
            <consortium name="Ensembl"/>
        </authorList>
    </citation>
    <scope>IDENTIFICATION</scope>
    <source>
        <strain evidence="8">broiler</strain>
    </source>
</reference>
<dbReference type="InterPro" id="IPR013087">
    <property type="entry name" value="Znf_C2H2_type"/>
</dbReference>
<feature type="domain" description="U1-type" evidence="7">
    <location>
        <begin position="34"/>
        <end position="68"/>
    </location>
</feature>
<dbReference type="Ensembl" id="ENSGALT00010041963.1">
    <property type="protein sequence ID" value="ENSGALP00010024560.1"/>
    <property type="gene ID" value="ENSGALG00010017389.1"/>
</dbReference>
<organism evidence="8 9">
    <name type="scientific">Gallus gallus</name>
    <name type="common">Chicken</name>
    <dbReference type="NCBI Taxonomy" id="9031"/>
    <lineage>
        <taxon>Eukaryota</taxon>
        <taxon>Metazoa</taxon>
        <taxon>Chordata</taxon>
        <taxon>Craniata</taxon>
        <taxon>Vertebrata</taxon>
        <taxon>Euteleostomi</taxon>
        <taxon>Archelosauria</taxon>
        <taxon>Archosauria</taxon>
        <taxon>Dinosauria</taxon>
        <taxon>Saurischia</taxon>
        <taxon>Theropoda</taxon>
        <taxon>Coelurosauria</taxon>
        <taxon>Aves</taxon>
        <taxon>Neognathae</taxon>
        <taxon>Galloanserae</taxon>
        <taxon>Galliformes</taxon>
        <taxon>Phasianidae</taxon>
        <taxon>Phasianinae</taxon>
        <taxon>Gallus</taxon>
    </lineage>
</organism>
<feature type="domain" description="U1-type" evidence="7">
    <location>
        <begin position="91"/>
        <end position="125"/>
    </location>
</feature>
<feature type="domain" description="U1-type" evidence="7">
    <location>
        <begin position="155"/>
        <end position="189"/>
    </location>
</feature>
<dbReference type="PANTHER" id="PTHR46144">
    <property type="entry name" value="ZINC FINGER PROTEIN 385B-LIKE"/>
    <property type="match status" value="1"/>
</dbReference>
<evidence type="ECO:0000256" key="2">
    <source>
        <dbReference type="ARBA" id="ARBA00022723"/>
    </source>
</evidence>
<keyword evidence="5" id="KW-0862">Zinc</keyword>
<dbReference type="AlphaFoldDB" id="A0A8V0Z0X1"/>
<evidence type="ECO:0000256" key="3">
    <source>
        <dbReference type="ARBA" id="ARBA00022737"/>
    </source>
</evidence>
<dbReference type="InterPro" id="IPR051868">
    <property type="entry name" value="ZN346_ZMAT4"/>
</dbReference>